<dbReference type="Gramene" id="ORUFI06G17510.1">
    <property type="protein sequence ID" value="ORUFI06G17510.1"/>
    <property type="gene ID" value="ORUFI06G17510"/>
</dbReference>
<keyword evidence="2" id="KW-1185">Reference proteome</keyword>
<reference evidence="2" key="1">
    <citation type="submission" date="2013-06" db="EMBL/GenBank/DDBJ databases">
        <authorList>
            <person name="Zhao Q."/>
        </authorList>
    </citation>
    <scope>NUCLEOTIDE SEQUENCE</scope>
    <source>
        <strain evidence="2">cv. W1943</strain>
    </source>
</reference>
<protein>
    <submittedName>
        <fullName evidence="1">Uncharacterized protein</fullName>
    </submittedName>
</protein>
<dbReference type="HOGENOM" id="CLU_1743536_0_0_1"/>
<dbReference type="AlphaFoldDB" id="A0A0E0PYH8"/>
<evidence type="ECO:0000313" key="1">
    <source>
        <dbReference type="EnsemblPlants" id="ORUFI06G17510.1"/>
    </source>
</evidence>
<sequence length="150" mass="15847">MWASAAARWASQPCPAAGLSRLCTAAGGPPRRPQVSSSAVAGNALPALAFSLHLRPPLHPQCAVASQRRHLSRLRKVELYPGRWLFFAESHRRLAVIMNRSATVAAVPPAAPGRNDDDVGCGGAWSALQSAVGTTAFPSIRCTIEDEIKG</sequence>
<proteinExistence type="predicted"/>
<name>A0A0E0PYH8_ORYRU</name>
<reference evidence="1" key="2">
    <citation type="submission" date="2015-06" db="UniProtKB">
        <authorList>
            <consortium name="EnsemblPlants"/>
        </authorList>
    </citation>
    <scope>IDENTIFICATION</scope>
</reference>
<dbReference type="Proteomes" id="UP000008022">
    <property type="component" value="Unassembled WGS sequence"/>
</dbReference>
<evidence type="ECO:0000313" key="2">
    <source>
        <dbReference type="Proteomes" id="UP000008022"/>
    </source>
</evidence>
<organism evidence="1 2">
    <name type="scientific">Oryza rufipogon</name>
    <name type="common">Brownbeard rice</name>
    <name type="synonym">Asian wild rice</name>
    <dbReference type="NCBI Taxonomy" id="4529"/>
    <lineage>
        <taxon>Eukaryota</taxon>
        <taxon>Viridiplantae</taxon>
        <taxon>Streptophyta</taxon>
        <taxon>Embryophyta</taxon>
        <taxon>Tracheophyta</taxon>
        <taxon>Spermatophyta</taxon>
        <taxon>Magnoliopsida</taxon>
        <taxon>Liliopsida</taxon>
        <taxon>Poales</taxon>
        <taxon>Poaceae</taxon>
        <taxon>BOP clade</taxon>
        <taxon>Oryzoideae</taxon>
        <taxon>Oryzeae</taxon>
        <taxon>Oryzinae</taxon>
        <taxon>Oryza</taxon>
    </lineage>
</organism>
<accession>A0A0E0PYH8</accession>
<dbReference type="EnsemblPlants" id="ORUFI06G17510.1">
    <property type="protein sequence ID" value="ORUFI06G17510.1"/>
    <property type="gene ID" value="ORUFI06G17510"/>
</dbReference>